<evidence type="ECO:0000256" key="10">
    <source>
        <dbReference type="ARBA" id="ARBA00022833"/>
    </source>
</evidence>
<dbReference type="InterPro" id="IPR050883">
    <property type="entry name" value="PNGase"/>
</dbReference>
<evidence type="ECO:0000259" key="13">
    <source>
        <dbReference type="PROSITE" id="PS51398"/>
    </source>
</evidence>
<dbReference type="SMART" id="SM00460">
    <property type="entry name" value="TGc"/>
    <property type="match status" value="1"/>
</dbReference>
<name>A0A8J9UPU5_9NEOP</name>
<keyword evidence="7" id="KW-0963">Cytoplasm</keyword>
<dbReference type="Gene3D" id="2.20.25.10">
    <property type="match status" value="1"/>
</dbReference>
<dbReference type="GO" id="GO:0005634">
    <property type="term" value="C:nucleus"/>
    <property type="evidence" value="ECO:0007669"/>
    <property type="project" value="TreeGrafter"/>
</dbReference>
<protein>
    <recommendedName>
        <fullName evidence="6">Peptide-N(4)-(N-acetyl-beta-glucosaminyl)asparagine amidase</fullName>
        <ecNumber evidence="5">3.5.1.52</ecNumber>
    </recommendedName>
    <alternativeName>
        <fullName evidence="11">Peptide:N-glycanase</fullName>
    </alternativeName>
</protein>
<comment type="similarity">
    <text evidence="4 12">Belongs to the transglutaminase-like superfamily. PNGase family.</text>
</comment>
<evidence type="ECO:0000256" key="4">
    <source>
        <dbReference type="ARBA" id="ARBA00009390"/>
    </source>
</evidence>
<comment type="subcellular location">
    <subcellularLocation>
        <location evidence="3">Cytoplasm</location>
    </subcellularLocation>
</comment>
<evidence type="ECO:0000313" key="15">
    <source>
        <dbReference type="Proteomes" id="UP000838878"/>
    </source>
</evidence>
<dbReference type="PANTHER" id="PTHR12143:SF19">
    <property type="entry name" value="PEPTIDE-N(4)-(N-ACETYL-BETA-GLUCOSAMINYL)ASPARAGINE AMIDASE"/>
    <property type="match status" value="1"/>
</dbReference>
<evidence type="ECO:0000256" key="6">
    <source>
        <dbReference type="ARBA" id="ARBA00018546"/>
    </source>
</evidence>
<reference evidence="14" key="1">
    <citation type="submission" date="2021-12" db="EMBL/GenBank/DDBJ databases">
        <authorList>
            <person name="Martin H S."/>
        </authorList>
    </citation>
    <scope>NUCLEOTIDE SEQUENCE</scope>
</reference>
<evidence type="ECO:0000256" key="3">
    <source>
        <dbReference type="ARBA" id="ARBA00004496"/>
    </source>
</evidence>
<dbReference type="Pfam" id="PF01841">
    <property type="entry name" value="Transglut_core"/>
    <property type="match status" value="1"/>
</dbReference>
<comment type="cofactor">
    <cofactor evidence="2">
        <name>Zn(2+)</name>
        <dbReference type="ChEBI" id="CHEBI:29105"/>
    </cofactor>
</comment>
<dbReference type="GO" id="GO:0005829">
    <property type="term" value="C:cytosol"/>
    <property type="evidence" value="ECO:0007669"/>
    <property type="project" value="TreeGrafter"/>
</dbReference>
<dbReference type="GO" id="GO:0006516">
    <property type="term" value="P:glycoprotein catabolic process"/>
    <property type="evidence" value="ECO:0007669"/>
    <property type="project" value="InterPro"/>
</dbReference>
<dbReference type="SUPFAM" id="SSF49785">
    <property type="entry name" value="Galactose-binding domain-like"/>
    <property type="match status" value="1"/>
</dbReference>
<evidence type="ECO:0000256" key="1">
    <source>
        <dbReference type="ARBA" id="ARBA00001650"/>
    </source>
</evidence>
<dbReference type="EC" id="3.5.1.52" evidence="5"/>
<dbReference type="InterPro" id="IPR006588">
    <property type="entry name" value="Peptide_N_glycanase_PAW_dom"/>
</dbReference>
<evidence type="ECO:0000256" key="9">
    <source>
        <dbReference type="ARBA" id="ARBA00022801"/>
    </source>
</evidence>
<dbReference type="InterPro" id="IPR008979">
    <property type="entry name" value="Galactose-bd-like_sf"/>
</dbReference>
<dbReference type="InterPro" id="IPR038765">
    <property type="entry name" value="Papain-like_cys_pep_sf"/>
</dbReference>
<dbReference type="SUPFAM" id="SSF54001">
    <property type="entry name" value="Cysteine proteinases"/>
    <property type="match status" value="1"/>
</dbReference>
<dbReference type="Gene3D" id="2.60.120.1020">
    <property type="entry name" value="Peptide N glycanase, PAW domain"/>
    <property type="match status" value="1"/>
</dbReference>
<dbReference type="PROSITE" id="PS51398">
    <property type="entry name" value="PAW"/>
    <property type="match status" value="1"/>
</dbReference>
<dbReference type="Gene3D" id="3.10.620.30">
    <property type="match status" value="1"/>
</dbReference>
<dbReference type="GO" id="GO:0046872">
    <property type="term" value="F:metal ion binding"/>
    <property type="evidence" value="ECO:0007669"/>
    <property type="project" value="UniProtKB-KW"/>
</dbReference>
<dbReference type="SMART" id="SM00613">
    <property type="entry name" value="PAW"/>
    <property type="match status" value="1"/>
</dbReference>
<dbReference type="PANTHER" id="PTHR12143">
    <property type="entry name" value="PEPTIDE N-GLYCANASE PNGASE -RELATED"/>
    <property type="match status" value="1"/>
</dbReference>
<accession>A0A8J9UPU5</accession>
<keyword evidence="15" id="KW-1185">Reference proteome</keyword>
<dbReference type="Proteomes" id="UP000838878">
    <property type="component" value="Chromosome 4"/>
</dbReference>
<evidence type="ECO:0000256" key="8">
    <source>
        <dbReference type="ARBA" id="ARBA00022723"/>
    </source>
</evidence>
<comment type="catalytic activity">
    <reaction evidence="1">
        <text>Hydrolysis of an N(4)-(acetyl-beta-D-glucosaminyl)asparagine residue in which the glucosamine residue may be further glycosylated, to yield a (substituted) N-acetyl-beta-D-glucosaminylamine and a peptide containing an aspartate residue.</text>
        <dbReference type="EC" id="3.5.1.52"/>
    </reaction>
</comment>
<evidence type="ECO:0000256" key="2">
    <source>
        <dbReference type="ARBA" id="ARBA00001947"/>
    </source>
</evidence>
<dbReference type="AlphaFoldDB" id="A0A8J9UPU5"/>
<organism evidence="14 15">
    <name type="scientific">Brenthis ino</name>
    <name type="common">lesser marbled fritillary</name>
    <dbReference type="NCBI Taxonomy" id="405034"/>
    <lineage>
        <taxon>Eukaryota</taxon>
        <taxon>Metazoa</taxon>
        <taxon>Ecdysozoa</taxon>
        <taxon>Arthropoda</taxon>
        <taxon>Hexapoda</taxon>
        <taxon>Insecta</taxon>
        <taxon>Pterygota</taxon>
        <taxon>Neoptera</taxon>
        <taxon>Endopterygota</taxon>
        <taxon>Lepidoptera</taxon>
        <taxon>Glossata</taxon>
        <taxon>Ditrysia</taxon>
        <taxon>Papilionoidea</taxon>
        <taxon>Nymphalidae</taxon>
        <taxon>Heliconiinae</taxon>
        <taxon>Argynnini</taxon>
        <taxon>Brenthis</taxon>
    </lineage>
</organism>
<keyword evidence="8" id="KW-0479">Metal-binding</keyword>
<evidence type="ECO:0000256" key="11">
    <source>
        <dbReference type="ARBA" id="ARBA00032901"/>
    </source>
</evidence>
<gene>
    <name evidence="14" type="ORF">BINO364_LOCUS9962</name>
</gene>
<dbReference type="Pfam" id="PF04721">
    <property type="entry name" value="PAW"/>
    <property type="match status" value="1"/>
</dbReference>
<keyword evidence="10" id="KW-0862">Zinc</keyword>
<feature type="non-terminal residue" evidence="14">
    <location>
        <position position="618"/>
    </location>
</feature>
<sequence length="618" mass="72178">MEDMARLALVEHKVRDSDTFYEMLQELLQFINQILDNPHENELRTIKSPILRMCYTCEAFTDYLKYIGLEMVQNEYIYPKEQTLSRLRISQACIERKISLCCGPIKRIRNLPLAGKHSQRKRLQLTPSFIQIKLKPILIEMRTKFNDMLKYEDDDLLQLAREQIPLVSLQSRAIERIREQQKKIKTGESKDPDMTFDLALLMELIGWFKYKYFSWVDKPPCDYCGGPTQFICSSPMQGETESCSLEIYKCMKCTKGAHFPRYNDPATLLRTRRGRCGEWANCFTLFCRALGYDTRFVYDDKDHVWCEVFDYDTKTWLHVDPCEATINTPLMYCHGWGKTLSYVFAFSRDDVQDVTWRYTVDHKEVLKRRTAVSEEELLETMLALRAHRHAQLPPARRRYLAVRTVLELAELMRERKPTDYESRGRISGSREWREERGEIGLTPAGHSFDFTKVGNHGVRYYTALDKYRVHTNGAEVDPINKWTNGVYECENIFRKVEEDWHQAYLAREEGKSTGSISWRFAAKGNDMIFKSISIRLTSALYENGCIEWTIQFDGETCIPVELGEVVTIHSRDFTCCVLRARLSGGRGDVAWQHAQLFRQPLSCVASAFEVLLHLIRNK</sequence>
<dbReference type="OrthoDB" id="409136at2759"/>
<evidence type="ECO:0000256" key="5">
    <source>
        <dbReference type="ARBA" id="ARBA00012158"/>
    </source>
</evidence>
<dbReference type="GO" id="GO:0000224">
    <property type="term" value="F:peptide-N4-(N-acetyl-beta-glucosaminyl)asparagine amidase activity"/>
    <property type="evidence" value="ECO:0007669"/>
    <property type="project" value="UniProtKB-EC"/>
</dbReference>
<dbReference type="EMBL" id="OV170224">
    <property type="protein sequence ID" value="CAH0724221.1"/>
    <property type="molecule type" value="Genomic_DNA"/>
</dbReference>
<dbReference type="InterPro" id="IPR002931">
    <property type="entry name" value="Transglutaminase-like"/>
</dbReference>
<evidence type="ECO:0000256" key="7">
    <source>
        <dbReference type="ARBA" id="ARBA00022490"/>
    </source>
</evidence>
<proteinExistence type="inferred from homology"/>
<evidence type="ECO:0000256" key="12">
    <source>
        <dbReference type="PROSITE-ProRule" id="PRU00731"/>
    </source>
</evidence>
<feature type="domain" description="PAW" evidence="13">
    <location>
        <begin position="421"/>
        <end position="618"/>
    </location>
</feature>
<evidence type="ECO:0000313" key="14">
    <source>
        <dbReference type="EMBL" id="CAH0724221.1"/>
    </source>
</evidence>
<dbReference type="InterPro" id="IPR038680">
    <property type="entry name" value="PAW_sf"/>
</dbReference>
<keyword evidence="9" id="KW-0378">Hydrolase</keyword>